<comment type="cofactor">
    <cofactor evidence="4">
        <name>Mg(2+)</name>
        <dbReference type="ChEBI" id="CHEBI:18420"/>
    </cofactor>
    <text evidence="4">Binds 2 magnesium ions per monomer.</text>
</comment>
<dbReference type="InterPro" id="IPR005940">
    <property type="entry name" value="Anthranilate_Pribosyl_Tfrase"/>
</dbReference>
<dbReference type="InterPro" id="IPR000312">
    <property type="entry name" value="Glycosyl_Trfase_fam3"/>
</dbReference>
<dbReference type="PANTHER" id="PTHR43285">
    <property type="entry name" value="ANTHRANILATE PHOSPHORIBOSYLTRANSFERASE"/>
    <property type="match status" value="1"/>
</dbReference>
<evidence type="ECO:0000256" key="4">
    <source>
        <dbReference type="HAMAP-Rule" id="MF_00211"/>
    </source>
</evidence>
<proteinExistence type="inferred from homology"/>
<feature type="binding site" evidence="4">
    <location>
        <position position="238"/>
    </location>
    <ligand>
        <name>Mg(2+)</name>
        <dbReference type="ChEBI" id="CHEBI:18420"/>
        <label>2</label>
    </ligand>
</feature>
<feature type="binding site" evidence="4">
    <location>
        <position position="129"/>
    </location>
    <ligand>
        <name>5-phospho-alpha-D-ribose 1-diphosphate</name>
        <dbReference type="ChEBI" id="CHEBI:58017"/>
    </ligand>
</feature>
<organism evidence="7 8">
    <name type="scientific">Gluconobacter albidus</name>
    <dbReference type="NCBI Taxonomy" id="318683"/>
    <lineage>
        <taxon>Bacteria</taxon>
        <taxon>Pseudomonadati</taxon>
        <taxon>Pseudomonadota</taxon>
        <taxon>Alphaproteobacteria</taxon>
        <taxon>Acetobacterales</taxon>
        <taxon>Acetobacteraceae</taxon>
        <taxon>Gluconobacter</taxon>
    </lineage>
</organism>
<evidence type="ECO:0000256" key="3">
    <source>
        <dbReference type="ARBA" id="ARBA00022822"/>
    </source>
</evidence>
<evidence type="ECO:0000259" key="6">
    <source>
        <dbReference type="Pfam" id="PF02885"/>
    </source>
</evidence>
<dbReference type="SUPFAM" id="SSF52418">
    <property type="entry name" value="Nucleoside phosphorylase/phosphoribosyltransferase catalytic domain"/>
    <property type="match status" value="1"/>
</dbReference>
<dbReference type="STRING" id="318683.A0U94_06315"/>
<reference evidence="7 8" key="1">
    <citation type="submission" date="2015-06" db="EMBL/GenBank/DDBJ databases">
        <title>Improved classification and identification of acetic acid bacteria using matrix-assisted laser desorption/ionization time-of-flight mass spectrometry; Gluconobacter nephelii and Gluconobacter uchimurae are later heterotypic synonyms of Gluconobacter japonicus and Gluconobacter oxydans, respectively.</title>
        <authorList>
            <person name="Li L."/>
            <person name="Cleenwerck I."/>
            <person name="De Vuyst L."/>
            <person name="Vandamme P."/>
        </authorList>
    </citation>
    <scope>NUCLEOTIDE SEQUENCE [LARGE SCALE GENOMIC DNA]</scope>
    <source>
        <strain evidence="7 8">LMG 1768</strain>
    </source>
</reference>
<dbReference type="GO" id="GO:0005829">
    <property type="term" value="C:cytosol"/>
    <property type="evidence" value="ECO:0007669"/>
    <property type="project" value="TreeGrafter"/>
</dbReference>
<dbReference type="EC" id="2.4.2.18" evidence="4"/>
<keyword evidence="1 4" id="KW-0328">Glycosyltransferase</keyword>
<dbReference type="GO" id="GO:0000162">
    <property type="term" value="P:L-tryptophan biosynthetic process"/>
    <property type="evidence" value="ECO:0007669"/>
    <property type="project" value="UniProtKB-UniRule"/>
</dbReference>
<keyword evidence="4" id="KW-0028">Amino-acid biosynthesis</keyword>
<dbReference type="SUPFAM" id="SSF47648">
    <property type="entry name" value="Nucleoside phosphorylase/phosphoribosyltransferase N-terminal domain"/>
    <property type="match status" value="1"/>
</dbReference>
<dbReference type="Proteomes" id="UP000075636">
    <property type="component" value="Unassembled WGS sequence"/>
</dbReference>
<dbReference type="HAMAP" id="MF_00211">
    <property type="entry name" value="TrpD"/>
    <property type="match status" value="1"/>
</dbReference>
<keyword evidence="3 4" id="KW-0822">Tryptophan biosynthesis</keyword>
<feature type="binding site" evidence="4">
    <location>
        <position position="175"/>
    </location>
    <ligand>
        <name>anthranilate</name>
        <dbReference type="ChEBI" id="CHEBI:16567"/>
        <label>2</label>
    </ligand>
</feature>
<feature type="binding site" evidence="4">
    <location>
        <begin position="99"/>
        <end position="102"/>
    </location>
    <ligand>
        <name>5-phospho-alpha-D-ribose 1-diphosphate</name>
        <dbReference type="ChEBI" id="CHEBI:58017"/>
    </ligand>
</feature>
<evidence type="ECO:0000313" key="8">
    <source>
        <dbReference type="Proteomes" id="UP000075636"/>
    </source>
</evidence>
<protein>
    <recommendedName>
        <fullName evidence="4">Anthranilate phosphoribosyltransferase</fullName>
        <ecNumber evidence="4">2.4.2.18</ecNumber>
    </recommendedName>
</protein>
<dbReference type="InterPro" id="IPR017459">
    <property type="entry name" value="Glycosyl_Trfase_fam3_N_dom"/>
</dbReference>
<feature type="binding site" evidence="4">
    <location>
        <position position="101"/>
    </location>
    <ligand>
        <name>Mg(2+)</name>
        <dbReference type="ChEBI" id="CHEBI:18420"/>
        <label>1</label>
    </ligand>
</feature>
<dbReference type="AlphaFoldDB" id="A0A149TIZ3"/>
<comment type="subunit">
    <text evidence="4">Homodimer.</text>
</comment>
<feature type="binding site" evidence="4">
    <location>
        <position position="97"/>
    </location>
    <ligand>
        <name>5-phospho-alpha-D-ribose 1-diphosphate</name>
        <dbReference type="ChEBI" id="CHEBI:58017"/>
    </ligand>
</feature>
<feature type="binding site" evidence="4">
    <location>
        <position position="89"/>
    </location>
    <ligand>
        <name>5-phospho-alpha-D-ribose 1-diphosphate</name>
        <dbReference type="ChEBI" id="CHEBI:58017"/>
    </ligand>
</feature>
<accession>A0A149TIZ3</accession>
<feature type="binding site" evidence="4">
    <location>
        <begin position="92"/>
        <end position="93"/>
    </location>
    <ligand>
        <name>5-phospho-alpha-D-ribose 1-diphosphate</name>
        <dbReference type="ChEBI" id="CHEBI:58017"/>
    </ligand>
</feature>
<comment type="pathway">
    <text evidence="4">Amino-acid biosynthesis; L-tryptophan biosynthesis; L-tryptophan from chorismate: step 2/5.</text>
</comment>
<feature type="binding site" evidence="4">
    <location>
        <position position="120"/>
    </location>
    <ligand>
        <name>anthranilate</name>
        <dbReference type="ChEBI" id="CHEBI:16567"/>
        <label>1</label>
    </ligand>
</feature>
<comment type="catalytic activity">
    <reaction evidence="4">
        <text>N-(5-phospho-beta-D-ribosyl)anthranilate + diphosphate = 5-phospho-alpha-D-ribose 1-diphosphate + anthranilate</text>
        <dbReference type="Rhea" id="RHEA:11768"/>
        <dbReference type="ChEBI" id="CHEBI:16567"/>
        <dbReference type="ChEBI" id="CHEBI:18277"/>
        <dbReference type="ChEBI" id="CHEBI:33019"/>
        <dbReference type="ChEBI" id="CHEBI:58017"/>
        <dbReference type="EC" id="2.4.2.18"/>
    </reaction>
</comment>
<evidence type="ECO:0000313" key="7">
    <source>
        <dbReference type="EMBL" id="KXV48169.1"/>
    </source>
</evidence>
<evidence type="ECO:0000256" key="2">
    <source>
        <dbReference type="ARBA" id="ARBA00022679"/>
    </source>
</evidence>
<dbReference type="InterPro" id="IPR036320">
    <property type="entry name" value="Glycosyl_Trfase_fam3_N_dom_sf"/>
</dbReference>
<dbReference type="Pfam" id="PF00591">
    <property type="entry name" value="Glycos_transf_3"/>
    <property type="match status" value="1"/>
</dbReference>
<dbReference type="PANTHER" id="PTHR43285:SF2">
    <property type="entry name" value="ANTHRANILATE PHOSPHORIBOSYLTRANSFERASE"/>
    <property type="match status" value="1"/>
</dbReference>
<keyword evidence="4" id="KW-0460">Magnesium</keyword>
<evidence type="ECO:0000256" key="1">
    <source>
        <dbReference type="ARBA" id="ARBA00022676"/>
    </source>
</evidence>
<dbReference type="EMBL" id="LHZR01000105">
    <property type="protein sequence ID" value="KXV48169.1"/>
    <property type="molecule type" value="Genomic_DNA"/>
</dbReference>
<comment type="similarity">
    <text evidence="4">Belongs to the anthranilate phosphoribosyltransferase family.</text>
</comment>
<feature type="domain" description="Glycosyl transferase family 3" evidence="5">
    <location>
        <begin position="84"/>
        <end position="326"/>
    </location>
</feature>
<comment type="caution">
    <text evidence="4">Lacks conserved residue(s) required for the propagation of feature annotation.</text>
</comment>
<name>A0A149TIZ3_9PROT</name>
<keyword evidence="4" id="KW-0057">Aromatic amino acid biosynthesis</keyword>
<dbReference type="GO" id="GO:0000287">
    <property type="term" value="F:magnesium ion binding"/>
    <property type="evidence" value="ECO:0007669"/>
    <property type="project" value="UniProtKB-UniRule"/>
</dbReference>
<feature type="domain" description="Glycosyl transferase family 3 N-terminal" evidence="6">
    <location>
        <begin position="13"/>
        <end position="74"/>
    </location>
</feature>
<dbReference type="UniPathway" id="UPA00035">
    <property type="reaction ID" value="UER00041"/>
</dbReference>
<keyword evidence="2 4" id="KW-0808">Transferase</keyword>
<sequence>MTGRLTVGADFTELLHKAASGQVLSSQEAESAFHAIMAGTVDPVHLSAFLTALKLRGETFAELTGAVKAVRHHMTLLPDVPAGAIDVCGTGGDGLKTLNVSTAVAFVLAGLGVPVAKHGNRALSSTTGATDVLEVLGIPPTADLALQGRRLREDNLVFLAAPQHHPAMRHAAPVRKTLGFRTLFNLLGPLCNPAQVRHQLIGVFDDCWCEPVARALGALGSLSVWVVHGSTSEGGSDELTLAGPSQVSAWEKDALFSFEIEPDMAGLKAAPISAIRGGDARTNASALVSLLEGAGDAYRDTVLLNAAAALHVAGRGDIVKGGTIDVPAFRRNVGLAAESIDHGLARAALERARMSAHSPTHSIASTDAGRS</sequence>
<dbReference type="GO" id="GO:0004048">
    <property type="term" value="F:anthranilate phosphoribosyltransferase activity"/>
    <property type="evidence" value="ECO:0007669"/>
    <property type="project" value="UniProtKB-UniRule"/>
</dbReference>
<dbReference type="NCBIfam" id="TIGR01245">
    <property type="entry name" value="trpD"/>
    <property type="match status" value="1"/>
</dbReference>
<feature type="binding site" evidence="4">
    <location>
        <position position="238"/>
    </location>
    <ligand>
        <name>Mg(2+)</name>
        <dbReference type="ChEBI" id="CHEBI:18420"/>
        <label>1</label>
    </ligand>
</feature>
<gene>
    <name evidence="4" type="primary">trpD</name>
    <name evidence="7" type="ORF">AD945_08140</name>
</gene>
<dbReference type="Gene3D" id="3.40.1030.10">
    <property type="entry name" value="Nucleoside phosphorylase/phosphoribosyltransferase catalytic domain"/>
    <property type="match status" value="1"/>
</dbReference>
<evidence type="ECO:0000259" key="5">
    <source>
        <dbReference type="Pfam" id="PF00591"/>
    </source>
</evidence>
<dbReference type="PATRIC" id="fig|318683.6.peg.464"/>
<feature type="binding site" evidence="4">
    <location>
        <position position="89"/>
    </location>
    <ligand>
        <name>anthranilate</name>
        <dbReference type="ChEBI" id="CHEBI:16567"/>
        <label>1</label>
    </ligand>
</feature>
<feature type="binding site" evidence="4">
    <location>
        <begin position="117"/>
        <end position="125"/>
    </location>
    <ligand>
        <name>5-phospho-alpha-D-ribose 1-diphosphate</name>
        <dbReference type="ChEBI" id="CHEBI:58017"/>
    </ligand>
</feature>
<feature type="binding site" evidence="4">
    <location>
        <position position="237"/>
    </location>
    <ligand>
        <name>Mg(2+)</name>
        <dbReference type="ChEBI" id="CHEBI:18420"/>
        <label>2</label>
    </ligand>
</feature>
<dbReference type="Gene3D" id="1.20.970.10">
    <property type="entry name" value="Transferase, Pyrimidine Nucleoside Phosphorylase, Chain C"/>
    <property type="match status" value="1"/>
</dbReference>
<dbReference type="InterPro" id="IPR035902">
    <property type="entry name" value="Nuc_phospho_transferase"/>
</dbReference>
<comment type="caution">
    <text evidence="7">The sequence shown here is derived from an EMBL/GenBank/DDBJ whole genome shotgun (WGS) entry which is preliminary data.</text>
</comment>
<keyword evidence="4" id="KW-0479">Metal-binding</keyword>
<dbReference type="Pfam" id="PF02885">
    <property type="entry name" value="Glycos_trans_3N"/>
    <property type="match status" value="1"/>
</dbReference>
<comment type="function">
    <text evidence="4">Catalyzes the transfer of the phosphoribosyl group of 5-phosphorylribose-1-pyrophosphate (PRPP) to anthranilate to yield N-(5'-phosphoribosyl)-anthranilate (PRA).</text>
</comment>